<dbReference type="Proteomes" id="UP000301475">
    <property type="component" value="Chromosome"/>
</dbReference>
<name>A0A4P8XWV9_9FIRM</name>
<dbReference type="EMBL" id="CP039381">
    <property type="protein sequence ID" value="QCT06619.1"/>
    <property type="molecule type" value="Genomic_DNA"/>
</dbReference>
<dbReference type="AlphaFoldDB" id="A0A4P8XWV9"/>
<dbReference type="KEGG" id="ruj:E5Z56_04240"/>
<evidence type="ECO:0000313" key="1">
    <source>
        <dbReference type="EMBL" id="QCT06619.1"/>
    </source>
</evidence>
<gene>
    <name evidence="1" type="ORF">E5Z56_04240</name>
</gene>
<reference evidence="1 2" key="1">
    <citation type="submission" date="2019-04" db="EMBL/GenBank/DDBJ databases">
        <authorList>
            <person name="Embree M."/>
            <person name="Gaffney J.R."/>
        </authorList>
    </citation>
    <scope>NUCLEOTIDE SEQUENCE [LARGE SCALE GENOMIC DNA]</scope>
    <source>
        <strain evidence="1 2">JE7A12</strain>
    </source>
</reference>
<proteinExistence type="predicted"/>
<dbReference type="OrthoDB" id="1771041at2"/>
<accession>A0A4P8XWV9</accession>
<evidence type="ECO:0000313" key="2">
    <source>
        <dbReference type="Proteomes" id="UP000301475"/>
    </source>
</evidence>
<protein>
    <submittedName>
        <fullName evidence="1">Uncharacterized protein</fullName>
    </submittedName>
</protein>
<sequence>MKVVEEKLRQLLEDASKDENLRNKLLETKNSDDPMKCFCDTCISLGYEIYLGELFAYGQEMNDSKMRSVNGGGVCSIDGWDDAYDMFFASLEGMK</sequence>
<keyword evidence="2" id="KW-1185">Reference proteome</keyword>
<organism evidence="1 2">
    <name type="scientific">Ruminococcus bovis</name>
    <dbReference type="NCBI Taxonomy" id="2564099"/>
    <lineage>
        <taxon>Bacteria</taxon>
        <taxon>Bacillati</taxon>
        <taxon>Bacillota</taxon>
        <taxon>Clostridia</taxon>
        <taxon>Eubacteriales</taxon>
        <taxon>Oscillospiraceae</taxon>
        <taxon>Ruminococcus</taxon>
    </lineage>
</organism>